<dbReference type="InterPro" id="IPR002937">
    <property type="entry name" value="Amino_oxidase"/>
</dbReference>
<keyword evidence="9 11" id="KW-0627">Porphyrin biosynthesis</keyword>
<keyword evidence="5 11" id="KW-0285">Flavoprotein</keyword>
<accession>A0A084AQC2</accession>
<evidence type="ECO:0000256" key="7">
    <source>
        <dbReference type="ARBA" id="ARBA00023002"/>
    </source>
</evidence>
<evidence type="ECO:0000256" key="9">
    <source>
        <dbReference type="ARBA" id="ARBA00023244"/>
    </source>
</evidence>
<keyword evidence="14" id="KW-1185">Reference proteome</keyword>
<dbReference type="GO" id="GO:0005743">
    <property type="term" value="C:mitochondrial inner membrane"/>
    <property type="evidence" value="ECO:0007669"/>
    <property type="project" value="UniProtKB-SubCell"/>
</dbReference>
<evidence type="ECO:0000256" key="8">
    <source>
        <dbReference type="ARBA" id="ARBA00023133"/>
    </source>
</evidence>
<dbReference type="InterPro" id="IPR050464">
    <property type="entry name" value="Zeta_carotene_desat/Oxidored"/>
</dbReference>
<dbReference type="PANTHER" id="PTHR42923:SF3">
    <property type="entry name" value="PROTOPORPHYRINOGEN OXIDASE"/>
    <property type="match status" value="1"/>
</dbReference>
<gene>
    <name evidence="13" type="ORF">S7711_02421</name>
</gene>
<comment type="similarity">
    <text evidence="3 11">Belongs to the protoporphyrinogen/coproporphyrinogen oxidase family. Protoporphyrinogen oxidase subfamily.</text>
</comment>
<comment type="catalytic activity">
    <reaction evidence="10 11">
        <text>protoporphyrinogen IX + 3 O2 = protoporphyrin IX + 3 H2O2</text>
        <dbReference type="Rhea" id="RHEA:25576"/>
        <dbReference type="ChEBI" id="CHEBI:15379"/>
        <dbReference type="ChEBI" id="CHEBI:16240"/>
        <dbReference type="ChEBI" id="CHEBI:57306"/>
        <dbReference type="ChEBI" id="CHEBI:57307"/>
        <dbReference type="EC" id="1.3.3.4"/>
    </reaction>
</comment>
<dbReference type="UniPathway" id="UPA00251">
    <property type="reaction ID" value="UER00324"/>
</dbReference>
<evidence type="ECO:0000313" key="14">
    <source>
        <dbReference type="Proteomes" id="UP000028045"/>
    </source>
</evidence>
<evidence type="ECO:0000256" key="2">
    <source>
        <dbReference type="ARBA" id="ARBA00005073"/>
    </source>
</evidence>
<dbReference type="SUPFAM" id="SSF54373">
    <property type="entry name" value="FAD-linked reductases, C-terminal domain"/>
    <property type="match status" value="1"/>
</dbReference>
<keyword evidence="8 11" id="KW-0350">Heme biosynthesis</keyword>
<evidence type="ECO:0000313" key="13">
    <source>
        <dbReference type="EMBL" id="KEY67501.1"/>
    </source>
</evidence>
<feature type="domain" description="Amine oxidase" evidence="12">
    <location>
        <begin position="104"/>
        <end position="515"/>
    </location>
</feature>
<dbReference type="Proteomes" id="UP000028045">
    <property type="component" value="Unassembled WGS sequence"/>
</dbReference>
<comment type="pathway">
    <text evidence="2 11">Porphyrin-containing compound metabolism; protoporphyrin-IX biosynthesis; protoporphyrin-IX from protoporphyrinogen-IX: step 1/1.</text>
</comment>
<dbReference type="SUPFAM" id="SSF51905">
    <property type="entry name" value="FAD/NAD(P)-binding domain"/>
    <property type="match status" value="1"/>
</dbReference>
<dbReference type="EC" id="1.3.3.4" evidence="4 11"/>
<comment type="function">
    <text evidence="1 11">Catalyzes the 6-electron oxidation of protoporphyrinogen-IX to form protoporphyrin-IX.</text>
</comment>
<dbReference type="GO" id="GO:0004729">
    <property type="term" value="F:oxygen-dependent protoporphyrinogen oxidase activity"/>
    <property type="evidence" value="ECO:0007669"/>
    <property type="project" value="UniProtKB-UniRule"/>
</dbReference>
<dbReference type="HOGENOM" id="CLU_009629_1_0_1"/>
<sequence>MGNRRAQDAAASLLWRASAASRCCGCSLSSRSSSVLVHGLRNSSLNRCVSRLSPLASSPRGARPYSSSLQAFIRSDKAAPPGEMIFGGDKLSFAPDIAILGGGLTGLVTAYYVAKHLPEGTNITIYESSDRLGGWIKTDRVPVDVGGKSGVVQFERGPRSLSSLHNSTWRFDDLVLYDLVSDLGLPIAFPKDKPRYIYYPDRLVGLGFLELIQQPFFLKLILPTLRLLRIKSSASITAQVPDDMSIQDWLYMTTRNDVFADTLVSAMVHGIYGGDLSSLSARSVLESVFYKLYLQPGLFSTLAVPLPIKQLHIRANFWDDPHVKRLAQVQKGSLITFGSHGMQSLPLALEDALRSQPNIRIKAGTPVTELAYDRSSKRTQVTTTAQDGPQSYDKVICTLSAPQLARLAGHDKLSSFAKMQSTSIMTVNIWYPQENMKPAGFGYLIPRSVSPELNPEHALGVFFDSDVLEPGPGEPAGTKLFVLMGGHYYDRPGVEPPTEAQAIDQAKAMLERHLGIPRDTPCFAMAKMARDCIPQHKVGHEELLLSAHGEMEEHFGSSLAVVGGSYDKIGVMASLGSAQVLAYLLSHSATWNSIGLSSSAVDRQLAFVPPAALNRKNMGS</sequence>
<evidence type="ECO:0000256" key="4">
    <source>
        <dbReference type="ARBA" id="ARBA00012867"/>
    </source>
</evidence>
<evidence type="ECO:0000256" key="1">
    <source>
        <dbReference type="ARBA" id="ARBA00002600"/>
    </source>
</evidence>
<evidence type="ECO:0000256" key="11">
    <source>
        <dbReference type="RuleBase" id="RU367069"/>
    </source>
</evidence>
<evidence type="ECO:0000256" key="5">
    <source>
        <dbReference type="ARBA" id="ARBA00022630"/>
    </source>
</evidence>
<keyword evidence="6 11" id="KW-0274">FAD</keyword>
<dbReference type="Pfam" id="PF01593">
    <property type="entry name" value="Amino_oxidase"/>
    <property type="match status" value="1"/>
</dbReference>
<dbReference type="EMBL" id="KL648614">
    <property type="protein sequence ID" value="KEY67501.1"/>
    <property type="molecule type" value="Genomic_DNA"/>
</dbReference>
<dbReference type="GO" id="GO:0006782">
    <property type="term" value="P:protoporphyrinogen IX biosynthetic process"/>
    <property type="evidence" value="ECO:0007669"/>
    <property type="project" value="UniProtKB-UniRule"/>
</dbReference>
<comment type="subcellular location">
    <subcellularLocation>
        <location evidence="11">Mitochondrion inner membrane</location>
    </subcellularLocation>
</comment>
<evidence type="ECO:0000256" key="10">
    <source>
        <dbReference type="ARBA" id="ARBA00047554"/>
    </source>
</evidence>
<dbReference type="PANTHER" id="PTHR42923">
    <property type="entry name" value="PROTOPORPHYRINOGEN OXIDASE"/>
    <property type="match status" value="1"/>
</dbReference>
<evidence type="ECO:0000256" key="3">
    <source>
        <dbReference type="ARBA" id="ARBA00010551"/>
    </source>
</evidence>
<comment type="cofactor">
    <cofactor evidence="11">
        <name>FAD</name>
        <dbReference type="ChEBI" id="CHEBI:57692"/>
    </cofactor>
    <text evidence="11">Binds 1 FAD per subunit.</text>
</comment>
<reference evidence="13 14" key="1">
    <citation type="journal article" date="2014" name="BMC Genomics">
        <title>Comparative genome sequencing reveals chemotype-specific gene clusters in the toxigenic black mold Stachybotrys.</title>
        <authorList>
            <person name="Semeiks J."/>
            <person name="Borek D."/>
            <person name="Otwinowski Z."/>
            <person name="Grishin N.V."/>
        </authorList>
    </citation>
    <scope>NUCLEOTIDE SEQUENCE [LARGE SCALE GENOMIC DNA]</scope>
    <source>
        <strain evidence="14">CBS 109288 / IBT 7711</strain>
    </source>
</reference>
<protein>
    <recommendedName>
        <fullName evidence="4 11">Protoporphyrinogen oxidase</fullName>
        <ecNumber evidence="4 11">1.3.3.4</ecNumber>
    </recommendedName>
</protein>
<dbReference type="OrthoDB" id="438553at2759"/>
<proteinExistence type="inferred from homology"/>
<evidence type="ECO:0000256" key="6">
    <source>
        <dbReference type="ARBA" id="ARBA00022827"/>
    </source>
</evidence>
<dbReference type="NCBIfam" id="TIGR00562">
    <property type="entry name" value="proto_IX_ox"/>
    <property type="match status" value="1"/>
</dbReference>
<dbReference type="Gene3D" id="3.50.50.60">
    <property type="entry name" value="FAD/NAD(P)-binding domain"/>
    <property type="match status" value="1"/>
</dbReference>
<dbReference type="AlphaFoldDB" id="A0A084AQC2"/>
<evidence type="ECO:0000259" key="12">
    <source>
        <dbReference type="Pfam" id="PF01593"/>
    </source>
</evidence>
<keyword evidence="7 11" id="KW-0560">Oxidoreductase</keyword>
<dbReference type="InterPro" id="IPR036188">
    <property type="entry name" value="FAD/NAD-bd_sf"/>
</dbReference>
<name>A0A084AQC2_STACB</name>
<dbReference type="InterPro" id="IPR004572">
    <property type="entry name" value="Protoporphyrinogen_oxidase"/>
</dbReference>
<organism evidence="13 14">
    <name type="scientific">Stachybotrys chartarum (strain CBS 109288 / IBT 7711)</name>
    <name type="common">Toxic black mold</name>
    <name type="synonym">Stilbospora chartarum</name>
    <dbReference type="NCBI Taxonomy" id="1280523"/>
    <lineage>
        <taxon>Eukaryota</taxon>
        <taxon>Fungi</taxon>
        <taxon>Dikarya</taxon>
        <taxon>Ascomycota</taxon>
        <taxon>Pezizomycotina</taxon>
        <taxon>Sordariomycetes</taxon>
        <taxon>Hypocreomycetidae</taxon>
        <taxon>Hypocreales</taxon>
        <taxon>Stachybotryaceae</taxon>
        <taxon>Stachybotrys</taxon>
    </lineage>
</organism>